<name>A0A6G3TUZ3_9ACTN</name>
<feature type="non-terminal residue" evidence="2">
    <location>
        <position position="1"/>
    </location>
</feature>
<reference evidence="2" key="1">
    <citation type="submission" date="2020-01" db="EMBL/GenBank/DDBJ databases">
        <title>Insect and environment-associated Actinomycetes.</title>
        <authorList>
            <person name="Currrie C."/>
            <person name="Chevrette M."/>
            <person name="Carlson C."/>
            <person name="Stubbendieck R."/>
            <person name="Wendt-Pienkowski E."/>
        </authorList>
    </citation>
    <scope>NUCLEOTIDE SEQUENCE</scope>
    <source>
        <strain evidence="2">SID7958</strain>
    </source>
</reference>
<sequence>RRADHHIPAAPAASRDAPSVPSGTRSRAAPVLGSSSAPGFTGSLSVPRSRGVAGASGEGFVVPNGRLQ</sequence>
<gene>
    <name evidence="2" type="ORF">G3I38_01470</name>
</gene>
<organism evidence="2">
    <name type="scientific">Streptomyces sp. SID7958</name>
    <dbReference type="NCBI Taxonomy" id="2706093"/>
    <lineage>
        <taxon>Bacteria</taxon>
        <taxon>Bacillati</taxon>
        <taxon>Actinomycetota</taxon>
        <taxon>Actinomycetes</taxon>
        <taxon>Kitasatosporales</taxon>
        <taxon>Streptomycetaceae</taxon>
        <taxon>Streptomyces</taxon>
    </lineage>
</organism>
<dbReference type="AlphaFoldDB" id="A0A6G3TUZ3"/>
<comment type="caution">
    <text evidence="2">The sequence shown here is derived from an EMBL/GenBank/DDBJ whole genome shotgun (WGS) entry which is preliminary data.</text>
</comment>
<protein>
    <submittedName>
        <fullName evidence="2">Uncharacterized protein</fullName>
    </submittedName>
</protein>
<feature type="compositionally biased region" description="Polar residues" evidence="1">
    <location>
        <begin position="33"/>
        <end position="46"/>
    </location>
</feature>
<evidence type="ECO:0000256" key="1">
    <source>
        <dbReference type="SAM" id="MobiDB-lite"/>
    </source>
</evidence>
<dbReference type="EMBL" id="JAAGMU010000081">
    <property type="protein sequence ID" value="NEC77944.1"/>
    <property type="molecule type" value="Genomic_DNA"/>
</dbReference>
<feature type="compositionally biased region" description="Low complexity" evidence="1">
    <location>
        <begin position="8"/>
        <end position="22"/>
    </location>
</feature>
<accession>A0A6G3TUZ3</accession>
<evidence type="ECO:0000313" key="2">
    <source>
        <dbReference type="EMBL" id="NEC77944.1"/>
    </source>
</evidence>
<feature type="region of interest" description="Disordered" evidence="1">
    <location>
        <begin position="1"/>
        <end position="68"/>
    </location>
</feature>
<proteinExistence type="predicted"/>